<dbReference type="HAMAP" id="MF_00171">
    <property type="entry name" value="TruA"/>
    <property type="match status" value="1"/>
</dbReference>
<dbReference type="InterPro" id="IPR020097">
    <property type="entry name" value="PsdUridine_synth_TruA_a/b_dom"/>
</dbReference>
<dbReference type="CDD" id="cd02570">
    <property type="entry name" value="PseudoU_synth_EcTruA"/>
    <property type="match status" value="1"/>
</dbReference>
<comment type="subunit">
    <text evidence="4">Homodimer.</text>
</comment>
<evidence type="ECO:0000313" key="9">
    <source>
        <dbReference type="EMBL" id="SCA55640.1"/>
    </source>
</evidence>
<feature type="active site" description="Nucleophile" evidence="4 5">
    <location>
        <position position="52"/>
    </location>
</feature>
<dbReference type="EMBL" id="FLYE01000003">
    <property type="protein sequence ID" value="SCA55640.1"/>
    <property type="molecule type" value="Genomic_DNA"/>
</dbReference>
<comment type="caution">
    <text evidence="4">Lacks conserved residue(s) required for the propagation of feature annotation.</text>
</comment>
<proteinExistence type="inferred from homology"/>
<evidence type="ECO:0000313" key="10">
    <source>
        <dbReference type="Proteomes" id="UP000231658"/>
    </source>
</evidence>
<reference evidence="9 10" key="1">
    <citation type="submission" date="2016-07" db="EMBL/GenBank/DDBJ databases">
        <authorList>
            <person name="Lefevre C.T."/>
        </authorList>
    </citation>
    <scope>NUCLEOTIDE SEQUENCE [LARGE SCALE GENOMIC DNA]</scope>
    <source>
        <strain evidence="9">PR1</strain>
    </source>
</reference>
<dbReference type="Gene3D" id="3.30.70.580">
    <property type="entry name" value="Pseudouridine synthase I, catalytic domain, N-terminal subdomain"/>
    <property type="match status" value="1"/>
</dbReference>
<protein>
    <recommendedName>
        <fullName evidence="4">tRNA pseudouridine synthase A</fullName>
        <ecNumber evidence="4">5.4.99.12</ecNumber>
    </recommendedName>
    <alternativeName>
        <fullName evidence="4">tRNA pseudouridine(38-40) synthase</fullName>
    </alternativeName>
    <alternativeName>
        <fullName evidence="4">tRNA pseudouridylate synthase I</fullName>
    </alternativeName>
    <alternativeName>
        <fullName evidence="4">tRNA-uridine isomerase I</fullName>
    </alternativeName>
</protein>
<keyword evidence="10" id="KW-1185">Reference proteome</keyword>
<dbReference type="NCBIfam" id="TIGR00071">
    <property type="entry name" value="hisT_truA"/>
    <property type="match status" value="1"/>
</dbReference>
<keyword evidence="3 4" id="KW-0413">Isomerase</keyword>
<dbReference type="InterPro" id="IPR020103">
    <property type="entry name" value="PsdUridine_synth_cat_dom_sf"/>
</dbReference>
<gene>
    <name evidence="4 9" type="primary">truA</name>
    <name evidence="9" type="ORF">MTBPR1_110079</name>
</gene>
<dbReference type="FunFam" id="3.30.70.580:FF:000001">
    <property type="entry name" value="tRNA pseudouridine synthase A"/>
    <property type="match status" value="1"/>
</dbReference>
<evidence type="ECO:0000256" key="3">
    <source>
        <dbReference type="ARBA" id="ARBA00023235"/>
    </source>
</evidence>
<comment type="catalytic activity">
    <reaction evidence="4 7">
        <text>uridine(38/39/40) in tRNA = pseudouridine(38/39/40) in tRNA</text>
        <dbReference type="Rhea" id="RHEA:22376"/>
        <dbReference type="Rhea" id="RHEA-COMP:10085"/>
        <dbReference type="Rhea" id="RHEA-COMP:10087"/>
        <dbReference type="ChEBI" id="CHEBI:65314"/>
        <dbReference type="ChEBI" id="CHEBI:65315"/>
        <dbReference type="EC" id="5.4.99.12"/>
    </reaction>
</comment>
<dbReference type="EC" id="5.4.99.12" evidence="4"/>
<dbReference type="InterPro" id="IPR020094">
    <property type="entry name" value="TruA/RsuA/RluB/E/F_N"/>
</dbReference>
<evidence type="ECO:0000256" key="6">
    <source>
        <dbReference type="PIRSR" id="PIRSR001430-2"/>
    </source>
</evidence>
<evidence type="ECO:0000256" key="1">
    <source>
        <dbReference type="ARBA" id="ARBA00009375"/>
    </source>
</evidence>
<evidence type="ECO:0000256" key="5">
    <source>
        <dbReference type="PIRSR" id="PIRSR001430-1"/>
    </source>
</evidence>
<evidence type="ECO:0000256" key="7">
    <source>
        <dbReference type="RuleBase" id="RU003792"/>
    </source>
</evidence>
<dbReference type="InterPro" id="IPR001406">
    <property type="entry name" value="PsdUridine_synth_TruA"/>
</dbReference>
<dbReference type="SUPFAM" id="SSF55120">
    <property type="entry name" value="Pseudouridine synthase"/>
    <property type="match status" value="1"/>
</dbReference>
<organism evidence="9 10">
    <name type="scientific">Candidatus Terasakiella magnetica</name>
    <dbReference type="NCBI Taxonomy" id="1867952"/>
    <lineage>
        <taxon>Bacteria</taxon>
        <taxon>Pseudomonadati</taxon>
        <taxon>Pseudomonadota</taxon>
        <taxon>Alphaproteobacteria</taxon>
        <taxon>Rhodospirillales</taxon>
        <taxon>Terasakiellaceae</taxon>
        <taxon>Terasakiella</taxon>
    </lineage>
</organism>
<dbReference type="OrthoDB" id="9811823at2"/>
<dbReference type="RefSeq" id="WP_069186355.1">
    <property type="nucleotide sequence ID" value="NZ_FLYE01000003.1"/>
</dbReference>
<evidence type="ECO:0000256" key="4">
    <source>
        <dbReference type="HAMAP-Rule" id="MF_00171"/>
    </source>
</evidence>
<dbReference type="Pfam" id="PF01416">
    <property type="entry name" value="PseudoU_synth_1"/>
    <property type="match status" value="2"/>
</dbReference>
<dbReference type="Proteomes" id="UP000231658">
    <property type="component" value="Unassembled WGS sequence"/>
</dbReference>
<dbReference type="PANTHER" id="PTHR11142:SF0">
    <property type="entry name" value="TRNA PSEUDOURIDINE SYNTHASE-LIKE 1"/>
    <property type="match status" value="1"/>
</dbReference>
<dbReference type="PIRSF" id="PIRSF001430">
    <property type="entry name" value="tRNA_psdUrid_synth"/>
    <property type="match status" value="1"/>
</dbReference>
<dbReference type="STRING" id="1867952.MTBPR1_110079"/>
<name>A0A1C3REB6_9PROT</name>
<feature type="domain" description="Pseudouridine synthase I TruA alpha/beta" evidence="8">
    <location>
        <begin position="144"/>
        <end position="245"/>
    </location>
</feature>
<evidence type="ECO:0000256" key="2">
    <source>
        <dbReference type="ARBA" id="ARBA00022694"/>
    </source>
</evidence>
<dbReference type="PANTHER" id="PTHR11142">
    <property type="entry name" value="PSEUDOURIDYLATE SYNTHASE"/>
    <property type="match status" value="1"/>
</dbReference>
<dbReference type="InterPro" id="IPR020095">
    <property type="entry name" value="PsdUridine_synth_TruA_C"/>
</dbReference>
<comment type="similarity">
    <text evidence="1 4 7">Belongs to the tRNA pseudouridine synthase TruA family.</text>
</comment>
<dbReference type="AlphaFoldDB" id="A0A1C3REB6"/>
<dbReference type="GO" id="GO:0003723">
    <property type="term" value="F:RNA binding"/>
    <property type="evidence" value="ECO:0007669"/>
    <property type="project" value="InterPro"/>
</dbReference>
<feature type="domain" description="Pseudouridine synthase I TruA alpha/beta" evidence="8">
    <location>
        <begin position="8"/>
        <end position="104"/>
    </location>
</feature>
<sequence length="245" mass="27870">MPRYKLTIEYDGTGLVGWQRQNNGMSVQQAIEDACVIFAGQEVRLHVAGRTDAGVHGLGMVAHFDMAKNIPANKVQLAINHHIKPHKISILHCEEVDEEFHARFSCIERSYLYRILCRSGRPALDDRRVWWFQRELDVEAMNMAAQLLIGHHDFSTFRASQCQADSPFRTLDELSVERVGKEIHVRCRARSFLHHQVRNIVGTLTLIGRGKWSAEDLQNALDAKDRAKGGETAPAYGLYFVEAKY</sequence>
<comment type="function">
    <text evidence="4">Formation of pseudouridine at positions 38, 39 and 40 in the anticodon stem and loop of transfer RNAs.</text>
</comment>
<dbReference type="GO" id="GO:0031119">
    <property type="term" value="P:tRNA pseudouridine synthesis"/>
    <property type="evidence" value="ECO:0007669"/>
    <property type="project" value="UniProtKB-UniRule"/>
</dbReference>
<keyword evidence="2 4" id="KW-0819">tRNA processing</keyword>
<evidence type="ECO:0000259" key="8">
    <source>
        <dbReference type="Pfam" id="PF01416"/>
    </source>
</evidence>
<feature type="binding site" evidence="4 6">
    <location>
        <position position="111"/>
    </location>
    <ligand>
        <name>substrate</name>
    </ligand>
</feature>
<dbReference type="GO" id="GO:0160147">
    <property type="term" value="F:tRNA pseudouridine(38-40) synthase activity"/>
    <property type="evidence" value="ECO:0007669"/>
    <property type="project" value="UniProtKB-EC"/>
</dbReference>
<dbReference type="Gene3D" id="3.30.70.660">
    <property type="entry name" value="Pseudouridine synthase I, catalytic domain, C-terminal subdomain"/>
    <property type="match status" value="1"/>
</dbReference>
<accession>A0A1C3REB6</accession>